<keyword evidence="2" id="KW-0378">Hydrolase</keyword>
<reference evidence="4 5" key="1">
    <citation type="submission" date="2015-04" db="EMBL/GenBank/DDBJ databases">
        <title>The complete genome sequence of the rumen methanogen Methanobrevibacter millerae SM9.</title>
        <authorList>
            <person name="Leahy S.C."/>
            <person name="Kelly W.J."/>
            <person name="Pacheco D.M."/>
            <person name="Li D."/>
            <person name="Altermann E."/>
            <person name="Attwood G.T."/>
        </authorList>
    </citation>
    <scope>NUCLEOTIDE SEQUENCE [LARGE SCALE GENOMIC DNA]</scope>
    <source>
        <strain evidence="4 5">SM9</strain>
    </source>
</reference>
<accession>A0A0U3DMG3</accession>
<gene>
    <name evidence="4" type="ORF">sm9_1377</name>
</gene>
<dbReference type="AlphaFoldDB" id="A0A0U3DMG3"/>
<dbReference type="RefSeq" id="WP_058739411.1">
    <property type="nucleotide sequence ID" value="NZ_CP011266.1"/>
</dbReference>
<dbReference type="Pfam" id="PF01136">
    <property type="entry name" value="Peptidase_U32"/>
    <property type="match status" value="1"/>
</dbReference>
<evidence type="ECO:0000256" key="1">
    <source>
        <dbReference type="ARBA" id="ARBA00022670"/>
    </source>
</evidence>
<evidence type="ECO:0000256" key="3">
    <source>
        <dbReference type="ARBA" id="ARBA00038374"/>
    </source>
</evidence>
<dbReference type="GO" id="GO:0008233">
    <property type="term" value="F:peptidase activity"/>
    <property type="evidence" value="ECO:0007669"/>
    <property type="project" value="UniProtKB-KW"/>
</dbReference>
<dbReference type="PROSITE" id="PS01276">
    <property type="entry name" value="PEPTIDASE_U32"/>
    <property type="match status" value="1"/>
</dbReference>
<dbReference type="KEGG" id="mmil:sm9_1377"/>
<keyword evidence="1" id="KW-0645">Protease</keyword>
<sequence length="415" mass="46689">MVELLAPAGNFISMRAVLENGADAVYFGLDEYNMRANAKNFSLSDLSKIAKMASDYDAKTYLCTNIILKESEIEKLKNNLDVISSSEIDGLILSDIGLIEDAVSHGLEAHVSVQENVTNSHTLKTLHKLGAKRAILSRELSIDEIAEITDKSPIETEIFIHGAMCMAISGRCFLSYGLYGRSANCGDCLQPCRKNWTLTFEESQNDAVSNTSDVSEESFVISKSYDDTYRTNFFSPKDMCMIEHIPELIDTGVSSFKIEGRARSPDYGAMVTGIYREAIDLYLNNPDEYEVNPKWMEELKSVFNRGFDTGFYFNVPYETSETNQSKYIKKDIGQVVNFYNKVSVAEIRVWDELKIGDRIMIQGETTGSVTHVIDSMQIEGRDVKEVPKNSNVGVLIPTKVRKNDFVYKLKERSQQ</sequence>
<dbReference type="GO" id="GO:0006508">
    <property type="term" value="P:proteolysis"/>
    <property type="evidence" value="ECO:0007669"/>
    <property type="project" value="UniProtKB-KW"/>
</dbReference>
<proteinExistence type="inferred from homology"/>
<dbReference type="PATRIC" id="fig|230361.4.peg.1421"/>
<dbReference type="InterPro" id="IPR051454">
    <property type="entry name" value="RNA/ubiquinone_mod_enzymes"/>
</dbReference>
<dbReference type="PANTHER" id="PTHR30217:SF6">
    <property type="entry name" value="TRNA HYDROXYLATION PROTEIN P"/>
    <property type="match status" value="1"/>
</dbReference>
<keyword evidence="5" id="KW-1185">Reference proteome</keyword>
<dbReference type="EMBL" id="CP011266">
    <property type="protein sequence ID" value="ALT69158.1"/>
    <property type="molecule type" value="Genomic_DNA"/>
</dbReference>
<evidence type="ECO:0000256" key="2">
    <source>
        <dbReference type="ARBA" id="ARBA00022801"/>
    </source>
</evidence>
<dbReference type="OrthoDB" id="51464at2157"/>
<name>A0A0U3DMG3_9EURY</name>
<dbReference type="InterPro" id="IPR001539">
    <property type="entry name" value="Peptidase_U32"/>
</dbReference>
<evidence type="ECO:0000313" key="5">
    <source>
        <dbReference type="Proteomes" id="UP000067738"/>
    </source>
</evidence>
<comment type="similarity">
    <text evidence="3">Belongs to the peptidase U32 family.</text>
</comment>
<evidence type="ECO:0000313" key="4">
    <source>
        <dbReference type="EMBL" id="ALT69158.1"/>
    </source>
</evidence>
<dbReference type="PANTHER" id="PTHR30217">
    <property type="entry name" value="PEPTIDASE U32 FAMILY"/>
    <property type="match status" value="1"/>
</dbReference>
<dbReference type="GeneID" id="26736325"/>
<protein>
    <submittedName>
        <fullName evidence="4">Peptidase U32 family</fullName>
    </submittedName>
</protein>
<dbReference type="Proteomes" id="UP000067738">
    <property type="component" value="Chromosome"/>
</dbReference>
<organism evidence="4 5">
    <name type="scientific">Methanobrevibacter millerae</name>
    <dbReference type="NCBI Taxonomy" id="230361"/>
    <lineage>
        <taxon>Archaea</taxon>
        <taxon>Methanobacteriati</taxon>
        <taxon>Methanobacteriota</taxon>
        <taxon>Methanomada group</taxon>
        <taxon>Methanobacteria</taxon>
        <taxon>Methanobacteriales</taxon>
        <taxon>Methanobacteriaceae</taxon>
        <taxon>Methanobrevibacter</taxon>
    </lineage>
</organism>